<evidence type="ECO:0000256" key="6">
    <source>
        <dbReference type="ARBA" id="ARBA00023242"/>
    </source>
</evidence>
<dbReference type="GO" id="GO:0032040">
    <property type="term" value="C:small-subunit processome"/>
    <property type="evidence" value="ECO:0007669"/>
    <property type="project" value="InterPro"/>
</dbReference>
<organism evidence="11 12">
    <name type="scientific">Mycena alexandri</name>
    <dbReference type="NCBI Taxonomy" id="1745969"/>
    <lineage>
        <taxon>Eukaryota</taxon>
        <taxon>Fungi</taxon>
        <taxon>Dikarya</taxon>
        <taxon>Basidiomycota</taxon>
        <taxon>Agaricomycotina</taxon>
        <taxon>Agaricomycetes</taxon>
        <taxon>Agaricomycetidae</taxon>
        <taxon>Agaricales</taxon>
        <taxon>Marasmiineae</taxon>
        <taxon>Mycenaceae</taxon>
        <taxon>Mycena</taxon>
    </lineage>
</organism>
<accession>A0AAD6TLZ7</accession>
<dbReference type="PROSITE" id="PS51358">
    <property type="entry name" value="NOP"/>
    <property type="match status" value="1"/>
</dbReference>
<reference evidence="11" key="1">
    <citation type="submission" date="2023-03" db="EMBL/GenBank/DDBJ databases">
        <title>Massive genome expansion in bonnet fungi (Mycena s.s.) driven by repeated elements and novel gene families across ecological guilds.</title>
        <authorList>
            <consortium name="Lawrence Berkeley National Laboratory"/>
            <person name="Harder C.B."/>
            <person name="Miyauchi S."/>
            <person name="Viragh M."/>
            <person name="Kuo A."/>
            <person name="Thoen E."/>
            <person name="Andreopoulos B."/>
            <person name="Lu D."/>
            <person name="Skrede I."/>
            <person name="Drula E."/>
            <person name="Henrissat B."/>
            <person name="Morin E."/>
            <person name="Kohler A."/>
            <person name="Barry K."/>
            <person name="LaButti K."/>
            <person name="Morin E."/>
            <person name="Salamov A."/>
            <person name="Lipzen A."/>
            <person name="Mereny Z."/>
            <person name="Hegedus B."/>
            <person name="Baldrian P."/>
            <person name="Stursova M."/>
            <person name="Weitz H."/>
            <person name="Taylor A."/>
            <person name="Grigoriev I.V."/>
            <person name="Nagy L.G."/>
            <person name="Martin F."/>
            <person name="Kauserud H."/>
        </authorList>
    </citation>
    <scope>NUCLEOTIDE SEQUENCE</scope>
    <source>
        <strain evidence="11">CBHHK200</strain>
    </source>
</reference>
<keyword evidence="12" id="KW-1185">Reference proteome</keyword>
<dbReference type="Proteomes" id="UP001218188">
    <property type="component" value="Unassembled WGS sequence"/>
</dbReference>
<comment type="subcellular location">
    <subcellularLocation>
        <location evidence="1">Nucleus</location>
        <location evidence="1">Nucleolus</location>
    </subcellularLocation>
</comment>
<keyword evidence="7" id="KW-0687">Ribonucleoprotein</keyword>
<keyword evidence="4" id="KW-0690">Ribosome biogenesis</keyword>
<protein>
    <recommendedName>
        <fullName evidence="3">Nucleolar protein 58</fullName>
    </recommendedName>
</protein>
<comment type="caution">
    <text evidence="11">The sequence shown here is derived from an EMBL/GenBank/DDBJ whole genome shotgun (WGS) entry which is preliminary data.</text>
</comment>
<evidence type="ECO:0000256" key="7">
    <source>
        <dbReference type="ARBA" id="ARBA00023274"/>
    </source>
</evidence>
<gene>
    <name evidence="11" type="ORF">C8F04DRAFT_23627</name>
</gene>
<feature type="region of interest" description="Disordered" evidence="9">
    <location>
        <begin position="477"/>
        <end position="577"/>
    </location>
</feature>
<name>A0AAD6TLZ7_9AGAR</name>
<evidence type="ECO:0000256" key="4">
    <source>
        <dbReference type="ARBA" id="ARBA00022517"/>
    </source>
</evidence>
<evidence type="ECO:0000256" key="5">
    <source>
        <dbReference type="ARBA" id="ARBA00022552"/>
    </source>
</evidence>
<dbReference type="InterPro" id="IPR012976">
    <property type="entry name" value="NOSIC"/>
</dbReference>
<dbReference type="Pfam" id="PF08156">
    <property type="entry name" value="NOP5NT"/>
    <property type="match status" value="1"/>
</dbReference>
<keyword evidence="6" id="KW-0539">Nucleus</keyword>
<dbReference type="EMBL" id="JARJCM010000001">
    <property type="protein sequence ID" value="KAJ7047831.1"/>
    <property type="molecule type" value="Genomic_DNA"/>
</dbReference>
<evidence type="ECO:0000313" key="12">
    <source>
        <dbReference type="Proteomes" id="UP001218188"/>
    </source>
</evidence>
<evidence type="ECO:0000259" key="10">
    <source>
        <dbReference type="PROSITE" id="PS51358"/>
    </source>
</evidence>
<dbReference type="InterPro" id="IPR012974">
    <property type="entry name" value="NOP58/56_N"/>
</dbReference>
<proteinExistence type="inferred from homology"/>
<evidence type="ECO:0000256" key="8">
    <source>
        <dbReference type="ARBA" id="ARBA00024837"/>
    </source>
</evidence>
<evidence type="ECO:0000256" key="9">
    <source>
        <dbReference type="SAM" id="MobiDB-lite"/>
    </source>
</evidence>
<dbReference type="FunFam" id="1.10.246.90:FF:000003">
    <property type="entry name" value="Nucleolar protein 58"/>
    <property type="match status" value="1"/>
</dbReference>
<dbReference type="FunFam" id="1.10.287.4070:FF:000001">
    <property type="entry name" value="Probable Nucleolar protein 58"/>
    <property type="match status" value="1"/>
</dbReference>
<evidence type="ECO:0000256" key="2">
    <source>
        <dbReference type="ARBA" id="ARBA00009211"/>
    </source>
</evidence>
<dbReference type="SMART" id="SM00931">
    <property type="entry name" value="NOSIC"/>
    <property type="match status" value="1"/>
</dbReference>
<keyword evidence="5" id="KW-0698">rRNA processing</keyword>
<dbReference type="InterPro" id="IPR042239">
    <property type="entry name" value="Nop_C"/>
</dbReference>
<dbReference type="InterPro" id="IPR045056">
    <property type="entry name" value="Nop56/Nop58"/>
</dbReference>
<feature type="compositionally biased region" description="Basic and acidic residues" evidence="9">
    <location>
        <begin position="477"/>
        <end position="490"/>
    </location>
</feature>
<feature type="domain" description="Nop" evidence="10">
    <location>
        <begin position="285"/>
        <end position="409"/>
    </location>
</feature>
<sequence length="577" mass="63705">MLVLYETAMGYCLFKVGDTAKLESDELWKEFESPEKASKLLKLKGIHRFHSTATAVEDITALQKGKLGKGLKDFLTEEIVDKGKSKESLLVIDPHLSHSIAKKLSINVSALEGKNEDLWRGIRSQLTALLNGVDPKDLATMSLGLSHSLSRFKLKFSPDKVDTMVVQAIALLDDLDKEINIYSMRVKEWYGWHFPEMAKIIVDNIAYAKVIRLMGFRTNASSTSFAAILPEDLEEVVKAAAEISMGTEISDTDIAHIHSLCDQVISISAYRTQLAEYLRNRMNAIAPNLTALVGELVGARLISHAGSLLSLAKHPASTVQILGAEKALFRALKTKHDTPKYGLIYHASLIGQAPPKLKGKMARMVATKAALSIRVDALTDSDGKSEPMAPSIGIENRAKLESRLRALEHQGDLSGVRRFADSGKKQVKFEMSGETKTYNTQADAVDLVSTQREDPMAIAVKAVLDVKEEKRRAKEERRAKKRAEKEKSEEVGDVSMDVDGAADEDEDKKAKKDKKRKRRESEAANGEAPKAKEEDETEEERKARKKARKAEKAAAEANGDANGDSESPKKKKRKSEA</sequence>
<dbReference type="PANTHER" id="PTHR10894:SF1">
    <property type="entry name" value="NUCLEOLAR PROTEIN 58"/>
    <property type="match status" value="1"/>
</dbReference>
<dbReference type="GO" id="GO:0006364">
    <property type="term" value="P:rRNA processing"/>
    <property type="evidence" value="ECO:0007669"/>
    <property type="project" value="UniProtKB-KW"/>
</dbReference>
<dbReference type="GO" id="GO:0030515">
    <property type="term" value="F:snoRNA binding"/>
    <property type="evidence" value="ECO:0007669"/>
    <property type="project" value="InterPro"/>
</dbReference>
<dbReference type="Gene3D" id="1.10.287.4070">
    <property type="match status" value="1"/>
</dbReference>
<evidence type="ECO:0000256" key="3">
    <source>
        <dbReference type="ARBA" id="ARBA00020379"/>
    </source>
</evidence>
<dbReference type="Gene3D" id="1.10.246.90">
    <property type="entry name" value="Nop domain"/>
    <property type="match status" value="1"/>
</dbReference>
<dbReference type="SUPFAM" id="SSF89124">
    <property type="entry name" value="Nop domain"/>
    <property type="match status" value="1"/>
</dbReference>
<comment type="function">
    <text evidence="8">Required for pre-18S rRNA processing. May bind microtubules.</text>
</comment>
<evidence type="ECO:0000256" key="1">
    <source>
        <dbReference type="ARBA" id="ARBA00004604"/>
    </source>
</evidence>
<dbReference type="InterPro" id="IPR002687">
    <property type="entry name" value="Nop_dom"/>
</dbReference>
<dbReference type="GO" id="GO:0031428">
    <property type="term" value="C:box C/D methylation guide snoRNP complex"/>
    <property type="evidence" value="ECO:0007669"/>
    <property type="project" value="InterPro"/>
</dbReference>
<dbReference type="AlphaFoldDB" id="A0AAD6TLZ7"/>
<evidence type="ECO:0000313" key="11">
    <source>
        <dbReference type="EMBL" id="KAJ7047831.1"/>
    </source>
</evidence>
<dbReference type="Pfam" id="PF01798">
    <property type="entry name" value="Nop"/>
    <property type="match status" value="1"/>
</dbReference>
<comment type="similarity">
    <text evidence="2">Belongs to the NOP5/NOP56 family.</text>
</comment>
<dbReference type="InterPro" id="IPR036070">
    <property type="entry name" value="Nop_dom_sf"/>
</dbReference>
<dbReference type="PANTHER" id="PTHR10894">
    <property type="entry name" value="NUCLEOLAR PROTEIN 5 NUCLEOLAR PROTEIN NOP5 NOP58"/>
    <property type="match status" value="1"/>
</dbReference>